<evidence type="ECO:0000256" key="1">
    <source>
        <dbReference type="ARBA" id="ARBA00004651"/>
    </source>
</evidence>
<organism evidence="9 10">
    <name type="scientific">Arsenicibacter rosenii</name>
    <dbReference type="NCBI Taxonomy" id="1750698"/>
    <lineage>
        <taxon>Bacteria</taxon>
        <taxon>Pseudomonadati</taxon>
        <taxon>Bacteroidota</taxon>
        <taxon>Cytophagia</taxon>
        <taxon>Cytophagales</taxon>
        <taxon>Spirosomataceae</taxon>
        <taxon>Arsenicibacter</taxon>
    </lineage>
</organism>
<evidence type="ECO:0000313" key="10">
    <source>
        <dbReference type="Proteomes" id="UP000181790"/>
    </source>
</evidence>
<dbReference type="InterPro" id="IPR002523">
    <property type="entry name" value="MgTranspt_CorA/ZnTranspt_ZntB"/>
</dbReference>
<dbReference type="OrthoDB" id="9803416at2"/>
<dbReference type="InterPro" id="IPR045863">
    <property type="entry name" value="CorA_TM1_TM2"/>
</dbReference>
<dbReference type="CDD" id="cd12828">
    <property type="entry name" value="TmCorA-like_1"/>
    <property type="match status" value="1"/>
</dbReference>
<dbReference type="InterPro" id="IPR045861">
    <property type="entry name" value="CorA_cytoplasmic_dom"/>
</dbReference>
<keyword evidence="4 8" id="KW-1003">Cell membrane</keyword>
<gene>
    <name evidence="8" type="primary">corA</name>
    <name evidence="9" type="ORF">BLX24_14395</name>
</gene>
<dbReference type="RefSeq" id="WP_071503843.1">
    <property type="nucleotide sequence ID" value="NZ_MORL01000006.1"/>
</dbReference>
<keyword evidence="8" id="KW-0406">Ion transport</keyword>
<keyword evidence="6 8" id="KW-1133">Transmembrane helix</keyword>
<dbReference type="GO" id="GO:0000287">
    <property type="term" value="F:magnesium ion binding"/>
    <property type="evidence" value="ECO:0007669"/>
    <property type="project" value="TreeGrafter"/>
</dbReference>
<dbReference type="Gene3D" id="3.30.460.20">
    <property type="entry name" value="CorA soluble domain-like"/>
    <property type="match status" value="1"/>
</dbReference>
<evidence type="ECO:0000256" key="8">
    <source>
        <dbReference type="RuleBase" id="RU362010"/>
    </source>
</evidence>
<dbReference type="GO" id="GO:0015095">
    <property type="term" value="F:magnesium ion transmembrane transporter activity"/>
    <property type="evidence" value="ECO:0007669"/>
    <property type="project" value="UniProtKB-UniRule"/>
</dbReference>
<evidence type="ECO:0000256" key="3">
    <source>
        <dbReference type="ARBA" id="ARBA00022448"/>
    </source>
</evidence>
<accession>A0A1S2VK21</accession>
<dbReference type="InterPro" id="IPR004488">
    <property type="entry name" value="Mg/Co-transport_prot_CorA"/>
</dbReference>
<dbReference type="Pfam" id="PF01544">
    <property type="entry name" value="CorA"/>
    <property type="match status" value="1"/>
</dbReference>
<sequence length="359" mass="41668">MTKRRHRYSEKNLGTSPGTVTYVGQEIEHATHIRRVEYNAETYRIDESGRLSACRLPADDTPFVTWVDVDGIHQSQVIEAIGDQYKLHPLLLEDVVNTHQKPKLEPYDDTTMFVTLKMLHYDDSLAEIDSEHVSLVLGKNFVVSFQEERTNDIFDPVLNRIKASAGKTRRNGADYLFYALLDVIVDHYFSVLERVGERLDILEDHIVQQQAGQPTLTMLYALKRELNFMRRVVWPVREMIGMMMREESVLIKATLQPYLRDLYDHVSQVIETLDSYRELIPGLMDLHLSTVSNRMNSVMKTLTIFSAIFMPLTFIVGVYGMNFEHMPELSWHYGYYTVWGIMGVVTVALVIYFKKRGWM</sequence>
<dbReference type="GO" id="GO:0005886">
    <property type="term" value="C:plasma membrane"/>
    <property type="evidence" value="ECO:0007669"/>
    <property type="project" value="UniProtKB-SubCell"/>
</dbReference>
<keyword evidence="7 8" id="KW-0472">Membrane</keyword>
<keyword evidence="10" id="KW-1185">Reference proteome</keyword>
<dbReference type="Gene3D" id="1.20.58.340">
    <property type="entry name" value="Magnesium transport protein CorA, transmembrane region"/>
    <property type="match status" value="2"/>
</dbReference>
<proteinExistence type="inferred from homology"/>
<name>A0A1S2VK21_9BACT</name>
<evidence type="ECO:0000256" key="7">
    <source>
        <dbReference type="ARBA" id="ARBA00023136"/>
    </source>
</evidence>
<comment type="subcellular location">
    <subcellularLocation>
        <location evidence="1">Cell membrane</location>
        <topology evidence="1">Multi-pass membrane protein</topology>
    </subcellularLocation>
    <subcellularLocation>
        <location evidence="8">Membrane</location>
        <topology evidence="8">Multi-pass membrane protein</topology>
    </subcellularLocation>
</comment>
<dbReference type="AlphaFoldDB" id="A0A1S2VK21"/>
<dbReference type="SUPFAM" id="SSF143865">
    <property type="entry name" value="CorA soluble domain-like"/>
    <property type="match status" value="1"/>
</dbReference>
<protein>
    <recommendedName>
        <fullName evidence="8">Magnesium transport protein CorA</fullName>
    </recommendedName>
</protein>
<evidence type="ECO:0000256" key="2">
    <source>
        <dbReference type="ARBA" id="ARBA00009765"/>
    </source>
</evidence>
<keyword evidence="8" id="KW-0460">Magnesium</keyword>
<comment type="similarity">
    <text evidence="2 8">Belongs to the CorA metal ion transporter (MIT) (TC 1.A.35) family.</text>
</comment>
<dbReference type="PANTHER" id="PTHR46494">
    <property type="entry name" value="CORA FAMILY METAL ION TRANSPORTER (EUROFUNG)"/>
    <property type="match status" value="1"/>
</dbReference>
<keyword evidence="5 8" id="KW-0812">Transmembrane</keyword>
<evidence type="ECO:0000313" key="9">
    <source>
        <dbReference type="EMBL" id="OIN58740.1"/>
    </source>
</evidence>
<dbReference type="GO" id="GO:0015087">
    <property type="term" value="F:cobalt ion transmembrane transporter activity"/>
    <property type="evidence" value="ECO:0007669"/>
    <property type="project" value="UniProtKB-UniRule"/>
</dbReference>
<evidence type="ECO:0000256" key="5">
    <source>
        <dbReference type="ARBA" id="ARBA00022692"/>
    </source>
</evidence>
<reference evidence="9 10" key="1">
    <citation type="submission" date="2016-10" db="EMBL/GenBank/DDBJ databases">
        <title>Arsenicibacter rosenii gen. nov., sp. nov., an efficient arsenic-methylating bacterium isolated from an arsenic-contaminated paddy soil.</title>
        <authorList>
            <person name="Huang K."/>
        </authorList>
    </citation>
    <scope>NUCLEOTIDE SEQUENCE [LARGE SCALE GENOMIC DNA]</scope>
    <source>
        <strain evidence="9 10">SM-1</strain>
    </source>
</reference>
<dbReference type="Proteomes" id="UP000181790">
    <property type="component" value="Unassembled WGS sequence"/>
</dbReference>
<dbReference type="GO" id="GO:0050897">
    <property type="term" value="F:cobalt ion binding"/>
    <property type="evidence" value="ECO:0007669"/>
    <property type="project" value="TreeGrafter"/>
</dbReference>
<dbReference type="FunFam" id="1.20.58.340:FF:000012">
    <property type="entry name" value="Magnesium transport protein CorA"/>
    <property type="match status" value="1"/>
</dbReference>
<dbReference type="PANTHER" id="PTHR46494:SF1">
    <property type="entry name" value="CORA FAMILY METAL ION TRANSPORTER (EUROFUNG)"/>
    <property type="match status" value="1"/>
</dbReference>
<evidence type="ECO:0000256" key="4">
    <source>
        <dbReference type="ARBA" id="ARBA00022475"/>
    </source>
</evidence>
<comment type="caution">
    <text evidence="9">The sequence shown here is derived from an EMBL/GenBank/DDBJ whole genome shotgun (WGS) entry which is preliminary data.</text>
</comment>
<comment type="function">
    <text evidence="8">Mediates influx of magnesium ions.</text>
</comment>
<keyword evidence="3 8" id="KW-0813">Transport</keyword>
<dbReference type="NCBIfam" id="TIGR00383">
    <property type="entry name" value="corA"/>
    <property type="match status" value="1"/>
</dbReference>
<dbReference type="SUPFAM" id="SSF144083">
    <property type="entry name" value="Magnesium transport protein CorA, transmembrane region"/>
    <property type="match status" value="1"/>
</dbReference>
<evidence type="ECO:0000256" key="6">
    <source>
        <dbReference type="ARBA" id="ARBA00022989"/>
    </source>
</evidence>
<dbReference type="EMBL" id="MORL01000006">
    <property type="protein sequence ID" value="OIN58740.1"/>
    <property type="molecule type" value="Genomic_DNA"/>
</dbReference>
<feature type="transmembrane region" description="Helical" evidence="8">
    <location>
        <begin position="302"/>
        <end position="321"/>
    </location>
</feature>
<feature type="transmembrane region" description="Helical" evidence="8">
    <location>
        <begin position="333"/>
        <end position="353"/>
    </location>
</feature>